<organism evidence="2 3">
    <name type="scientific">Nocardiopsis changdeensis</name>
    <dbReference type="NCBI Taxonomy" id="2831969"/>
    <lineage>
        <taxon>Bacteria</taxon>
        <taxon>Bacillati</taxon>
        <taxon>Actinomycetota</taxon>
        <taxon>Actinomycetes</taxon>
        <taxon>Streptosporangiales</taxon>
        <taxon>Nocardiopsidaceae</taxon>
        <taxon>Nocardiopsis</taxon>
    </lineage>
</organism>
<keyword evidence="2" id="KW-0614">Plasmid</keyword>
<accession>A0A975KSU9</accession>
<dbReference type="InterPro" id="IPR036165">
    <property type="entry name" value="YefM-like_sf"/>
</dbReference>
<evidence type="ECO:0000313" key="3">
    <source>
        <dbReference type="Proteomes" id="UP000676079"/>
    </source>
</evidence>
<name>A0A975KSU9_9ACTN</name>
<keyword evidence="3" id="KW-1185">Reference proteome</keyword>
<gene>
    <name evidence="2" type="ORF">KGD84_32940</name>
</gene>
<dbReference type="EMBL" id="CP074136">
    <property type="protein sequence ID" value="QUX26506.1"/>
    <property type="molecule type" value="Genomic_DNA"/>
</dbReference>
<proteinExistence type="inferred from homology"/>
<comment type="similarity">
    <text evidence="1">Belongs to the phD/YefM antitoxin family.</text>
</comment>
<evidence type="ECO:0000313" key="2">
    <source>
        <dbReference type="EMBL" id="QUX26506.1"/>
    </source>
</evidence>
<dbReference type="Proteomes" id="UP000676079">
    <property type="component" value="Plasmid unnamed4"/>
</dbReference>
<dbReference type="SUPFAM" id="SSF143120">
    <property type="entry name" value="YefM-like"/>
    <property type="match status" value="1"/>
</dbReference>
<reference evidence="3" key="1">
    <citation type="submission" date="2021-05" db="EMBL/GenBank/DDBJ databases">
        <title>Direct Submission.</title>
        <authorList>
            <person name="Li K."/>
            <person name="Gao J."/>
        </authorList>
    </citation>
    <scope>NUCLEOTIDE SEQUENCE [LARGE SCALE GENOMIC DNA]</scope>
    <source>
        <strain evidence="3">Mg02</strain>
        <plasmid evidence="3">unnamed4</plasmid>
    </source>
</reference>
<dbReference type="RefSeq" id="WP_220566085.1">
    <property type="nucleotide sequence ID" value="NZ_CP074136.1"/>
</dbReference>
<evidence type="ECO:0000256" key="1">
    <source>
        <dbReference type="ARBA" id="ARBA00009981"/>
    </source>
</evidence>
<geneLocation type="plasmid" evidence="2 3">
    <name>unnamed4</name>
</geneLocation>
<dbReference type="NCBIfam" id="TIGR01552">
    <property type="entry name" value="phd_fam"/>
    <property type="match status" value="1"/>
</dbReference>
<dbReference type="Gene3D" id="3.40.1620.10">
    <property type="entry name" value="YefM-like domain"/>
    <property type="match status" value="1"/>
</dbReference>
<protein>
    <submittedName>
        <fullName evidence="2">Type II toxin-antitoxin system prevent-host-death family antitoxin</fullName>
    </submittedName>
</protein>
<sequence>MSTQTEPSAQVRDALGDRVRRVQASGQTLTLTVDGRADSALVTLEMLTATGLAPVGAWGIRQAREEWAQLRTAAAEQGPQIITDRGTPVVALVSAEHARLIAQGLPVLEAAELRFDGHQITDQDGRIIAPGTYSYVGGVLHVPAPDADGDGHDR</sequence>